<protein>
    <submittedName>
        <fullName evidence="2">Alpha-D-ribose 1-methylphosphonate 5-triphosphate diphosphatase</fullName>
        <ecNumber evidence="2">3.6.1.63</ecNumber>
    </submittedName>
</protein>
<dbReference type="InterPro" id="IPR051781">
    <property type="entry name" value="Metallo-dep_Hydrolase"/>
</dbReference>
<comment type="caution">
    <text evidence="2">The sequence shown here is derived from an EMBL/GenBank/DDBJ whole genome shotgun (WGS) entry which is preliminary data.</text>
</comment>
<dbReference type="Proteomes" id="UP001299970">
    <property type="component" value="Unassembled WGS sequence"/>
</dbReference>
<dbReference type="Gene3D" id="3.20.20.140">
    <property type="entry name" value="Metal-dependent hydrolases"/>
    <property type="match status" value="2"/>
</dbReference>
<dbReference type="NCBIfam" id="NF011990">
    <property type="entry name" value="PRK15446.2-6"/>
    <property type="match status" value="1"/>
</dbReference>
<keyword evidence="2" id="KW-0378">Hydrolase</keyword>
<dbReference type="SUPFAM" id="SSF51338">
    <property type="entry name" value="Composite domain of metallo-dependent hydrolases"/>
    <property type="match status" value="1"/>
</dbReference>
<proteinExistence type="predicted"/>
<dbReference type="GO" id="GO:0016787">
    <property type="term" value="F:hydrolase activity"/>
    <property type="evidence" value="ECO:0007669"/>
    <property type="project" value="UniProtKB-KW"/>
</dbReference>
<feature type="domain" description="Amidohydrolase-related" evidence="1">
    <location>
        <begin position="285"/>
        <end position="383"/>
    </location>
</feature>
<dbReference type="NCBIfam" id="NF011984">
    <property type="entry name" value="PRK15446.1-5"/>
    <property type="match status" value="1"/>
</dbReference>
<dbReference type="Gene3D" id="2.30.40.10">
    <property type="entry name" value="Urease, subunit C, domain 1"/>
    <property type="match status" value="2"/>
</dbReference>
<dbReference type="SUPFAM" id="SSF51556">
    <property type="entry name" value="Metallo-dependent hydrolases"/>
    <property type="match status" value="1"/>
</dbReference>
<evidence type="ECO:0000259" key="1">
    <source>
        <dbReference type="Pfam" id="PF01979"/>
    </source>
</evidence>
<keyword evidence="3" id="KW-1185">Reference proteome</keyword>
<dbReference type="InterPro" id="IPR006680">
    <property type="entry name" value="Amidohydro-rel"/>
</dbReference>
<evidence type="ECO:0000313" key="2">
    <source>
        <dbReference type="EMBL" id="MCH6164192.1"/>
    </source>
</evidence>
<dbReference type="Pfam" id="PF01979">
    <property type="entry name" value="Amidohydro_1"/>
    <property type="match status" value="1"/>
</dbReference>
<dbReference type="PIRSF" id="PIRSF038971">
    <property type="entry name" value="PhnM"/>
    <property type="match status" value="1"/>
</dbReference>
<accession>A0ABS9T6N3</accession>
<dbReference type="InterPro" id="IPR012696">
    <property type="entry name" value="PhnM"/>
</dbReference>
<dbReference type="RefSeq" id="WP_241034223.1">
    <property type="nucleotide sequence ID" value="NZ_BAAAJF010000034.1"/>
</dbReference>
<organism evidence="2 3">
    <name type="scientific">Pseudonocardia alaniniphila</name>
    <dbReference type="NCBI Taxonomy" id="75291"/>
    <lineage>
        <taxon>Bacteria</taxon>
        <taxon>Bacillati</taxon>
        <taxon>Actinomycetota</taxon>
        <taxon>Actinomycetes</taxon>
        <taxon>Pseudonocardiales</taxon>
        <taxon>Pseudonocardiaceae</taxon>
        <taxon>Pseudonocardia</taxon>
    </lineage>
</organism>
<evidence type="ECO:0000313" key="3">
    <source>
        <dbReference type="Proteomes" id="UP001299970"/>
    </source>
</evidence>
<dbReference type="PANTHER" id="PTHR43135">
    <property type="entry name" value="ALPHA-D-RIBOSE 1-METHYLPHOSPHONATE 5-TRIPHOSPHATE DIPHOSPHATASE"/>
    <property type="match status" value="1"/>
</dbReference>
<sequence>MSLAMDRMSTAVGTFAVHDVRAVLPGRVLDGAVVVCENGVITEVKEGGAAPVGAVDGRGSLLIPGIVDVHSDALEVEVNPRPGTSFPIDFALGAFEARVRAAGVTTVFHGVGFYDTGGGRHTGRTLEQARSVCAVLRIRMESGRAGVAHHVLHRMDVRSPLALDVLLECLPEQAPGVPAPMVSVEDHTPGQGQFRDIDRFVAARAAEQPGKSREEIEKLVRDRITGRDALLVNRDRNVERLGDLAASGRIRLLAHDVVSAEEIADVRTRGACVAEFPTTLEAARAAREAGMPVVMGAPNVLRGGSHSGNIGARDVAAAGLVDALASDYAPPALLAAAIRLAADGVLALTEAVGLVTAGPARTAGLLDRGTIAPGQRGDLVLVDDSGRWPEVLLVQTAN</sequence>
<name>A0ABS9T6N3_9PSEU</name>
<gene>
    <name evidence="2" type="ORF">MMF94_00745</name>
</gene>
<dbReference type="InterPro" id="IPR011059">
    <property type="entry name" value="Metal-dep_hydrolase_composite"/>
</dbReference>
<reference evidence="2 3" key="1">
    <citation type="submission" date="2022-03" db="EMBL/GenBank/DDBJ databases">
        <title>Pseudonocardia alaer sp. nov., a novel actinomycete isolated from reed forest soil.</title>
        <authorList>
            <person name="Wang L."/>
        </authorList>
    </citation>
    <scope>NUCLEOTIDE SEQUENCE [LARGE SCALE GENOMIC DNA]</scope>
    <source>
        <strain evidence="2 3">Y-16303</strain>
    </source>
</reference>
<dbReference type="EC" id="3.6.1.63" evidence="2"/>
<dbReference type="PANTHER" id="PTHR43135:SF3">
    <property type="entry name" value="ALPHA-D-RIBOSE 1-METHYLPHOSPHONATE 5-TRIPHOSPHATE DIPHOSPHATASE"/>
    <property type="match status" value="1"/>
</dbReference>
<dbReference type="InterPro" id="IPR032466">
    <property type="entry name" value="Metal_Hydrolase"/>
</dbReference>
<dbReference type="EMBL" id="JAKXMK010000001">
    <property type="protein sequence ID" value="MCH6164192.1"/>
    <property type="molecule type" value="Genomic_DNA"/>
</dbReference>
<dbReference type="NCBIfam" id="NF011987">
    <property type="entry name" value="PRK15446.2-3"/>
    <property type="match status" value="1"/>
</dbReference>